<evidence type="ECO:0000313" key="3">
    <source>
        <dbReference type="Proteomes" id="UP000317691"/>
    </source>
</evidence>
<feature type="transmembrane region" description="Helical" evidence="1">
    <location>
        <begin position="38"/>
        <end position="57"/>
    </location>
</feature>
<evidence type="ECO:0000256" key="1">
    <source>
        <dbReference type="SAM" id="Phobius"/>
    </source>
</evidence>
<dbReference type="Proteomes" id="UP000317691">
    <property type="component" value="Unassembled WGS sequence"/>
</dbReference>
<evidence type="ECO:0000313" key="2">
    <source>
        <dbReference type="EMBL" id="TMQ66603.1"/>
    </source>
</evidence>
<sequence length="213" mass="23387">MKREVPILITLVSGIFCLIGFFVPHPWIHDLYGDVQNWGIVVVGCTYVLGVANLLRINLRQAQRREGDWIYKIVLILGLLTTMAIGFSEGNHYSDVHSRFQWIYLTFYSPMTSTMFALLAFFIASAAFRAFRIRSPEALLLAIAAFILMIGRVPLGNAISHYIPDAADWLMEIPQNAAKRGILIGAALGVMATGIRVILGLEKAYGGGGEGGA</sequence>
<organism evidence="2 3">
    <name type="scientific">Eiseniibacteriota bacterium</name>
    <dbReference type="NCBI Taxonomy" id="2212470"/>
    <lineage>
        <taxon>Bacteria</taxon>
        <taxon>Candidatus Eiseniibacteriota</taxon>
    </lineage>
</organism>
<comment type="caution">
    <text evidence="2">The sequence shown here is derived from an EMBL/GenBank/DDBJ whole genome shotgun (WGS) entry which is preliminary data.</text>
</comment>
<dbReference type="AlphaFoldDB" id="A0A538TSI8"/>
<gene>
    <name evidence="2" type="ORF">E6K79_01385</name>
</gene>
<feature type="transmembrane region" description="Helical" evidence="1">
    <location>
        <begin position="7"/>
        <end position="26"/>
    </location>
</feature>
<keyword evidence="1" id="KW-0472">Membrane</keyword>
<keyword evidence="1" id="KW-1133">Transmembrane helix</keyword>
<feature type="transmembrane region" description="Helical" evidence="1">
    <location>
        <begin position="69"/>
        <end position="87"/>
    </location>
</feature>
<dbReference type="EMBL" id="VBOZ01000008">
    <property type="protein sequence ID" value="TMQ66603.1"/>
    <property type="molecule type" value="Genomic_DNA"/>
</dbReference>
<feature type="transmembrane region" description="Helical" evidence="1">
    <location>
        <begin position="138"/>
        <end position="160"/>
    </location>
</feature>
<name>A0A538TSI8_UNCEI</name>
<accession>A0A538TSI8</accession>
<reference evidence="2 3" key="1">
    <citation type="journal article" date="2019" name="Nat. Microbiol.">
        <title>Mediterranean grassland soil C-N compound turnover is dependent on rainfall and depth, and is mediated by genomically divergent microorganisms.</title>
        <authorList>
            <person name="Diamond S."/>
            <person name="Andeer P.F."/>
            <person name="Li Z."/>
            <person name="Crits-Christoph A."/>
            <person name="Burstein D."/>
            <person name="Anantharaman K."/>
            <person name="Lane K.R."/>
            <person name="Thomas B.C."/>
            <person name="Pan C."/>
            <person name="Northen T.R."/>
            <person name="Banfield J.F."/>
        </authorList>
    </citation>
    <scope>NUCLEOTIDE SEQUENCE [LARGE SCALE GENOMIC DNA]</scope>
    <source>
        <strain evidence="2">WS_9</strain>
    </source>
</reference>
<keyword evidence="1" id="KW-0812">Transmembrane</keyword>
<proteinExistence type="predicted"/>
<feature type="transmembrane region" description="Helical" evidence="1">
    <location>
        <begin position="107"/>
        <end position="131"/>
    </location>
</feature>
<protein>
    <submittedName>
        <fullName evidence="2">Uncharacterized protein</fullName>
    </submittedName>
</protein>
<feature type="transmembrane region" description="Helical" evidence="1">
    <location>
        <begin position="180"/>
        <end position="199"/>
    </location>
</feature>